<dbReference type="InterPro" id="IPR034154">
    <property type="entry name" value="TOPRIM_DnaG/twinkle"/>
</dbReference>
<protein>
    <submittedName>
        <fullName evidence="1">DNA primase</fullName>
    </submittedName>
</protein>
<organism evidence="1 2">
    <name type="scientific">Stenotrophomonas phage BUCT598</name>
    <dbReference type="NCBI Taxonomy" id="2834253"/>
    <lineage>
        <taxon>Viruses</taxon>
        <taxon>Duplodnaviria</taxon>
        <taxon>Heunggongvirae</taxon>
        <taxon>Uroviricota</taxon>
        <taxon>Caudoviricetes</taxon>
        <taxon>Autographivirales</taxon>
        <taxon>Autonotataviridae</taxon>
        <taxon>Gujervirinae</taxon>
        <taxon>Smasvirus</taxon>
        <taxon>Smasvirus BUCT598</taxon>
    </lineage>
</organism>
<reference evidence="1" key="1">
    <citation type="submission" date="2021-03" db="EMBL/GenBank/DDBJ databases">
        <authorList>
            <person name="Tong Y."/>
            <person name="Zhang W."/>
            <person name="Tian F."/>
            <person name="Li J."/>
            <person name="He X."/>
        </authorList>
    </citation>
    <scope>NUCLEOTIDE SEQUENCE</scope>
</reference>
<evidence type="ECO:0000313" key="2">
    <source>
        <dbReference type="Proteomes" id="UP000693765"/>
    </source>
</evidence>
<keyword evidence="2" id="KW-1185">Reference proteome</keyword>
<dbReference type="Proteomes" id="UP000693765">
    <property type="component" value="Segment"/>
</dbReference>
<dbReference type="CDD" id="cd01029">
    <property type="entry name" value="TOPRIM_primases"/>
    <property type="match status" value="1"/>
</dbReference>
<dbReference type="Gene3D" id="3.40.1360.10">
    <property type="match status" value="1"/>
</dbReference>
<sequence length="292" mass="32658">MTSRMPDDEWLPQALRLLTGGRKSGRGDHICGEPGSLMLTREGSGMSAYCFRCGGTGHHRERETPAERFARMQADAEATAFVRASVSPPEPTSYDPAKWPKELAEWFYMIGIHHPRMKELGLYYSAEARRVILPIKQDGEVVFWMGRSQKMKPKWLGPDVKKRGLFAKYGEGTGAFVCLTEDALSAYKIGMVCEAWSLLGTKLHARHAIQLVELGKPVVVWLDDDHDHYSGVNQGQVAAKEIIRKLRSYGLVVHNMTSPEDPKKYSRYQLKEKLECLASSIGSTSAESSSTH</sequence>
<proteinExistence type="predicted"/>
<name>A0A8F2F5P2_9CAUD</name>
<dbReference type="EMBL" id="MW831865">
    <property type="protein sequence ID" value="QWT56562.1"/>
    <property type="molecule type" value="Genomic_DNA"/>
</dbReference>
<accession>A0A8F2F5P2</accession>
<evidence type="ECO:0000313" key="1">
    <source>
        <dbReference type="EMBL" id="QWT56562.1"/>
    </source>
</evidence>